<dbReference type="InterPro" id="IPR003750">
    <property type="entry name" value="Put_MeTrfase-C9orf114-like"/>
</dbReference>
<dbReference type="Gene3D" id="2.40.50.140">
    <property type="entry name" value="Nucleic acid-binding proteins"/>
    <property type="match status" value="1"/>
</dbReference>
<dbReference type="InterPro" id="IPR029028">
    <property type="entry name" value="Alpha/beta_knot_MTases"/>
</dbReference>
<comment type="similarity">
    <text evidence="1">Belongs to the class IV-like SAM-binding methyltransferase superfamily.</text>
</comment>
<dbReference type="Pfam" id="PF02598">
    <property type="entry name" value="Methyltrn_RNA_3"/>
    <property type="match status" value="1"/>
</dbReference>
<dbReference type="PANTHER" id="PTHR12150:SF13">
    <property type="entry name" value="METHYLTRANSFERASE C9ORF114-RELATED"/>
    <property type="match status" value="1"/>
</dbReference>
<keyword evidence="2" id="KW-0489">Methyltransferase</keyword>
<dbReference type="Gene3D" id="3.40.1280.10">
    <property type="match status" value="1"/>
</dbReference>
<dbReference type="PANTHER" id="PTHR12150">
    <property type="entry name" value="CLASS IV SAM-BINDING METHYLTRANSFERASE-RELATED"/>
    <property type="match status" value="1"/>
</dbReference>
<dbReference type="InterPro" id="IPR012340">
    <property type="entry name" value="NA-bd_OB-fold"/>
</dbReference>
<dbReference type="CDD" id="cd18086">
    <property type="entry name" value="HsC9orf114-like"/>
    <property type="match status" value="1"/>
</dbReference>
<sequence length="495" mass="55911">MDLEGVDIVERNVENGQPEVIDFEYEDFFKQGKLLPPPIKTFQAREELLKYVQCYSLLQGYITTIKDSKKDQYVTLGCDRGGSYRNRTKTPIEERKRKSSSRLINCPFRIKGVKLVDGSWVLRVATGAHNHEASNDMSRSPSFCPYSKEEVVKIKEMSKSGIPPRQILASVRPAQPKVKEELVDGEMMKKKYEIPTISIAVPGSITHNAQSLELATRLAGQIARAATIFRVDEIVVYDNKNSTTDAFSFTTAGRTDDDEIDASILVRVLEYLETPQYLRRRLFPMYCVGPLPPLDAPHHLQKHEWCPYREGITLIEKSPDSTATLVDVGLYKNVFIDETLEPGIRVTVAMGYNADPEIEHSHKVVPSSMPKEDLGLYWGFKVRYASNMSSVFKECPYKGGYDHTIGTSERGLVIKPSELTIPRFRHLLIAFGGPAGLEQSIIEASSLEEKDVHEVFDFYLNTCPHQGSRTIQTEEAVFISLQYFQEPISNAIQQS</sequence>
<dbReference type="Proteomes" id="UP000554482">
    <property type="component" value="Unassembled WGS sequence"/>
</dbReference>
<keyword evidence="2" id="KW-0808">Transferase</keyword>
<evidence type="ECO:0000256" key="1">
    <source>
        <dbReference type="ARBA" id="ARBA00009841"/>
    </source>
</evidence>
<dbReference type="EMBL" id="JABWDY010013770">
    <property type="protein sequence ID" value="KAF5198084.1"/>
    <property type="molecule type" value="Genomic_DNA"/>
</dbReference>
<dbReference type="OrthoDB" id="361029at2759"/>
<evidence type="ECO:0000313" key="3">
    <source>
        <dbReference type="Proteomes" id="UP000554482"/>
    </source>
</evidence>
<dbReference type="SUPFAM" id="SSF75217">
    <property type="entry name" value="alpha/beta knot"/>
    <property type="match status" value="1"/>
</dbReference>
<gene>
    <name evidence="2" type="ORF">FRX31_012327</name>
</gene>
<reference evidence="2 3" key="1">
    <citation type="submission" date="2020-06" db="EMBL/GenBank/DDBJ databases">
        <title>Transcriptomic and genomic resources for Thalictrum thalictroides and T. hernandezii: Facilitating candidate gene discovery in an emerging model plant lineage.</title>
        <authorList>
            <person name="Arias T."/>
            <person name="Riano-Pachon D.M."/>
            <person name="Di Stilio V.S."/>
        </authorList>
    </citation>
    <scope>NUCLEOTIDE SEQUENCE [LARGE SCALE GENOMIC DNA]</scope>
    <source>
        <strain evidence="3">cv. WT478/WT964</strain>
        <tissue evidence="2">Leaves</tissue>
    </source>
</reference>
<dbReference type="InterPro" id="IPR029026">
    <property type="entry name" value="tRNA_m1G_MTases_N"/>
</dbReference>
<comment type="caution">
    <text evidence="2">The sequence shown here is derived from an EMBL/GenBank/DDBJ whole genome shotgun (WGS) entry which is preliminary data.</text>
</comment>
<proteinExistence type="inferred from homology"/>
<keyword evidence="3" id="KW-1185">Reference proteome</keyword>
<name>A0A7J6WL40_THATH</name>
<organism evidence="2 3">
    <name type="scientific">Thalictrum thalictroides</name>
    <name type="common">Rue-anemone</name>
    <name type="synonym">Anemone thalictroides</name>
    <dbReference type="NCBI Taxonomy" id="46969"/>
    <lineage>
        <taxon>Eukaryota</taxon>
        <taxon>Viridiplantae</taxon>
        <taxon>Streptophyta</taxon>
        <taxon>Embryophyta</taxon>
        <taxon>Tracheophyta</taxon>
        <taxon>Spermatophyta</taxon>
        <taxon>Magnoliopsida</taxon>
        <taxon>Ranunculales</taxon>
        <taxon>Ranunculaceae</taxon>
        <taxon>Thalictroideae</taxon>
        <taxon>Thalictrum</taxon>
    </lineage>
</organism>
<dbReference type="GO" id="GO:0032259">
    <property type="term" value="P:methylation"/>
    <property type="evidence" value="ECO:0007669"/>
    <property type="project" value="UniProtKB-KW"/>
</dbReference>
<accession>A0A7J6WL40</accession>
<dbReference type="AlphaFoldDB" id="A0A7J6WL40"/>
<dbReference type="SUPFAM" id="SSF50249">
    <property type="entry name" value="Nucleic acid-binding proteins"/>
    <property type="match status" value="1"/>
</dbReference>
<protein>
    <submittedName>
        <fullName evidence="2">Spout domain containing methyltransferase</fullName>
    </submittedName>
</protein>
<dbReference type="GO" id="GO:0008168">
    <property type="term" value="F:methyltransferase activity"/>
    <property type="evidence" value="ECO:0007669"/>
    <property type="project" value="UniProtKB-KW"/>
</dbReference>
<evidence type="ECO:0000313" key="2">
    <source>
        <dbReference type="EMBL" id="KAF5198084.1"/>
    </source>
</evidence>